<dbReference type="PROSITE" id="PS00198">
    <property type="entry name" value="4FE4S_FER_1"/>
    <property type="match status" value="1"/>
</dbReference>
<accession>A0A7C1FEL0</accession>
<dbReference type="PANTHER" id="PTHR47153">
    <property type="entry name" value="LACTATE UTILIZATION PROTEIN B"/>
    <property type="match status" value="1"/>
</dbReference>
<dbReference type="EMBL" id="DSMG01000051">
    <property type="protein sequence ID" value="HDX30739.1"/>
    <property type="molecule type" value="Genomic_DNA"/>
</dbReference>
<dbReference type="Pfam" id="PF02589">
    <property type="entry name" value="LUD_dom"/>
    <property type="match status" value="1"/>
</dbReference>
<evidence type="ECO:0000256" key="3">
    <source>
        <dbReference type="ARBA" id="ARBA00022723"/>
    </source>
</evidence>
<feature type="domain" description="4Fe-4S ferredoxin-type" evidence="10">
    <location>
        <begin position="312"/>
        <end position="380"/>
    </location>
</feature>
<dbReference type="InterPro" id="IPR024185">
    <property type="entry name" value="FTHF_cligase-like_sf"/>
</dbReference>
<dbReference type="SUPFAM" id="SSF46548">
    <property type="entry name" value="alpha-helical ferredoxin"/>
    <property type="match status" value="1"/>
</dbReference>
<dbReference type="InterPro" id="IPR024569">
    <property type="entry name" value="LutB_C"/>
</dbReference>
<keyword evidence="5" id="KW-0249">Electron transport</keyword>
<dbReference type="NCBIfam" id="TIGR00273">
    <property type="entry name" value="LutB/LldF family L-lactate oxidation iron-sulfur protein"/>
    <property type="match status" value="1"/>
</dbReference>
<dbReference type="GO" id="GO:0006089">
    <property type="term" value="P:lactate metabolic process"/>
    <property type="evidence" value="ECO:0007669"/>
    <property type="project" value="InterPro"/>
</dbReference>
<feature type="domain" description="Lactate utilization protein B C-terminal" evidence="9">
    <location>
        <begin position="396"/>
        <end position="473"/>
    </location>
</feature>
<dbReference type="Pfam" id="PF13183">
    <property type="entry name" value="Fer4_8"/>
    <property type="match status" value="1"/>
</dbReference>
<proteinExistence type="predicted"/>
<keyword evidence="4" id="KW-0677">Repeat</keyword>
<comment type="caution">
    <text evidence="11">The sequence shown here is derived from an EMBL/GenBank/DDBJ whole genome shotgun (WGS) entry which is preliminary data.</text>
</comment>
<dbReference type="PANTHER" id="PTHR47153:SF2">
    <property type="entry name" value="LACTATE UTILIZATION PROTEIN B"/>
    <property type="match status" value="1"/>
</dbReference>
<dbReference type="InterPro" id="IPR009051">
    <property type="entry name" value="Helical_ferredxn"/>
</dbReference>
<dbReference type="InterPro" id="IPR004452">
    <property type="entry name" value="LutB/LldF"/>
</dbReference>
<evidence type="ECO:0000256" key="7">
    <source>
        <dbReference type="ARBA" id="ARBA00023014"/>
    </source>
</evidence>
<dbReference type="SUPFAM" id="SSF100950">
    <property type="entry name" value="NagB/RpiA/CoA transferase-like"/>
    <property type="match status" value="1"/>
</dbReference>
<sequence>MFMATSTIDLTLPYDVRVQRALNNPHLRVALERATGRMAVQRAAAMSAVDGERLRSQVRQMKEYVLRNLPDLLEQLEANVIANGGHVHWAKEAIDVQRILIEIARKANVQKVVKAKSMATEEVHLNQALQAAGMKVVETDLGEFIIQLAGEPPSHIIAPVIHRRIEDISDIFQRELDMPPTLDPQVICSAARAALRREFLSADMGISGCNFAIAETGTCCIVTNEGNGRMTSTLPRVYVVVMGIEKLVPTVEDAFLQYQALCRSATGQQCSVYLSMTSGPRKPGDVDGPEEFHLVLVDNGRVDMLAKGYGEALCCIRCGACLNVCPVYREIGGHAYGSTYSGPIGAVISPSLHMEVTDVDKLPYASTLCGACREACPVQIDLPRMLLELRRDTVEEGKAPFFDRTAMQAFLQMMQSQSRYEAAGKLGSLSTRLLAALNGGVVKSIPGPLSAWTKRRDFPPLAGRSFREQWRERLKGRKVIGA</sequence>
<dbReference type="InterPro" id="IPR037171">
    <property type="entry name" value="NagB/RpiA_transferase-like"/>
</dbReference>
<feature type="domain" description="LUD" evidence="8">
    <location>
        <begin position="73"/>
        <end position="297"/>
    </location>
</feature>
<protein>
    <submittedName>
        <fullName evidence="11">Iron-sulfur cluster-binding protein</fullName>
    </submittedName>
</protein>
<evidence type="ECO:0000313" key="11">
    <source>
        <dbReference type="EMBL" id="HDX30739.1"/>
    </source>
</evidence>
<evidence type="ECO:0000256" key="5">
    <source>
        <dbReference type="ARBA" id="ARBA00022982"/>
    </source>
</evidence>
<evidence type="ECO:0000256" key="4">
    <source>
        <dbReference type="ARBA" id="ARBA00022737"/>
    </source>
</evidence>
<organism evidence="11">
    <name type="scientific">Caldilinea aerophila</name>
    <dbReference type="NCBI Taxonomy" id="133453"/>
    <lineage>
        <taxon>Bacteria</taxon>
        <taxon>Bacillati</taxon>
        <taxon>Chloroflexota</taxon>
        <taxon>Caldilineae</taxon>
        <taxon>Caldilineales</taxon>
        <taxon>Caldilineaceae</taxon>
        <taxon>Caldilinea</taxon>
    </lineage>
</organism>
<evidence type="ECO:0000259" key="9">
    <source>
        <dbReference type="Pfam" id="PF11870"/>
    </source>
</evidence>
<dbReference type="InterPro" id="IPR017900">
    <property type="entry name" value="4Fe4S_Fe_S_CS"/>
</dbReference>
<evidence type="ECO:0000259" key="10">
    <source>
        <dbReference type="Pfam" id="PF13183"/>
    </source>
</evidence>
<keyword evidence="7" id="KW-0411">Iron-sulfur</keyword>
<keyword evidence="6" id="KW-0408">Iron</keyword>
<evidence type="ECO:0000256" key="6">
    <source>
        <dbReference type="ARBA" id="ARBA00023004"/>
    </source>
</evidence>
<keyword evidence="3" id="KW-0479">Metal-binding</keyword>
<dbReference type="Gene3D" id="1.10.1060.10">
    <property type="entry name" value="Alpha-helical ferredoxin"/>
    <property type="match status" value="1"/>
</dbReference>
<name>A0A7C1FEL0_9CHLR</name>
<evidence type="ECO:0000256" key="2">
    <source>
        <dbReference type="ARBA" id="ARBA00022485"/>
    </source>
</evidence>
<reference evidence="11" key="1">
    <citation type="journal article" date="2020" name="mSystems">
        <title>Genome- and Community-Level Interaction Insights into Carbon Utilization and Element Cycling Functions of Hydrothermarchaeota in Hydrothermal Sediment.</title>
        <authorList>
            <person name="Zhou Z."/>
            <person name="Liu Y."/>
            <person name="Xu W."/>
            <person name="Pan J."/>
            <person name="Luo Z.H."/>
            <person name="Li M."/>
        </authorList>
    </citation>
    <scope>NUCLEOTIDE SEQUENCE [LARGE SCALE GENOMIC DNA]</scope>
    <source>
        <strain evidence="11">SpSt-289</strain>
    </source>
</reference>
<dbReference type="AlphaFoldDB" id="A0A7C1FEL0"/>
<dbReference type="InterPro" id="IPR017896">
    <property type="entry name" value="4Fe4S_Fe-S-bd"/>
</dbReference>
<dbReference type="GO" id="GO:0046872">
    <property type="term" value="F:metal ion binding"/>
    <property type="evidence" value="ECO:0007669"/>
    <property type="project" value="UniProtKB-KW"/>
</dbReference>
<keyword evidence="2" id="KW-0004">4Fe-4S</keyword>
<dbReference type="Pfam" id="PF11870">
    <property type="entry name" value="LutB_C"/>
    <property type="match status" value="1"/>
</dbReference>
<dbReference type="GO" id="GO:0051539">
    <property type="term" value="F:4 iron, 4 sulfur cluster binding"/>
    <property type="evidence" value="ECO:0007669"/>
    <property type="project" value="UniProtKB-KW"/>
</dbReference>
<gene>
    <name evidence="11" type="ORF">ENQ20_04510</name>
</gene>
<evidence type="ECO:0000259" key="8">
    <source>
        <dbReference type="Pfam" id="PF02589"/>
    </source>
</evidence>
<keyword evidence="1" id="KW-0813">Transport</keyword>
<dbReference type="InterPro" id="IPR003741">
    <property type="entry name" value="LUD_dom"/>
</dbReference>
<evidence type="ECO:0000256" key="1">
    <source>
        <dbReference type="ARBA" id="ARBA00022448"/>
    </source>
</evidence>
<dbReference type="Gene3D" id="3.40.50.10420">
    <property type="entry name" value="NagB/RpiA/CoA transferase-like"/>
    <property type="match status" value="1"/>
</dbReference>